<name>A0A285EDK8_9ACTN</name>
<dbReference type="InterPro" id="IPR036259">
    <property type="entry name" value="MFS_trans_sf"/>
</dbReference>
<protein>
    <submittedName>
        <fullName evidence="8">Predicted arabinose efflux permease, MFS family</fullName>
    </submittedName>
</protein>
<feature type="transmembrane region" description="Helical" evidence="6">
    <location>
        <begin position="370"/>
        <end position="392"/>
    </location>
</feature>
<feature type="transmembrane region" description="Helical" evidence="6">
    <location>
        <begin position="273"/>
        <end position="297"/>
    </location>
</feature>
<accession>A0A285EDK8</accession>
<dbReference type="RefSeq" id="WP_097206176.1">
    <property type="nucleotide sequence ID" value="NZ_JACHXB010000004.1"/>
</dbReference>
<dbReference type="InterPro" id="IPR005829">
    <property type="entry name" value="Sugar_transporter_CS"/>
</dbReference>
<dbReference type="OrthoDB" id="7002695at2"/>
<sequence length="434" mass="44222">MGERDPVGAPPTTVPAPPAGDRGLFPWLVLSLLFALLLSDFMCRQVLVAVFPLLKAQWGLTDTQLGALSSVVAVTVGVLALPLSMLADRFGRRRAILGMAAVWSLATLASALAANYGQLLAARVLIGVGEAAYGSVGLAVVLSVFPVHRRASMSGAFTAGGTFGSVLGVALGGALAVRYGWRWSVAAMAAIGLVLTLLYQRLVTDAKLDRHTQPEPGPNATPTHPERSRLATLLSSPAVVCLYLGGGLQLFVAGALLAWLPSYLNRAYGLPPGAAAGLASLLLLGMAVGMVGCGLLTDRLARADPVRTWTAAMGYVAASLLLLGVGFALPASPAQLVLIGAGAFFTAGTTGPAGALVAGLAPPAVRASAFGMLALAYNLLGLSTGPLVIGMLADRFGLITAMQLAPAVSLAVIGLLAAGRRSHRGSARRAATRP</sequence>
<feature type="transmembrane region" description="Helical" evidence="6">
    <location>
        <begin position="120"/>
        <end position="145"/>
    </location>
</feature>
<feature type="transmembrane region" description="Helical" evidence="6">
    <location>
        <begin position="27"/>
        <end position="53"/>
    </location>
</feature>
<dbReference type="SUPFAM" id="SSF103473">
    <property type="entry name" value="MFS general substrate transporter"/>
    <property type="match status" value="1"/>
</dbReference>
<dbReference type="Pfam" id="PF07690">
    <property type="entry name" value="MFS_1"/>
    <property type="match status" value="1"/>
</dbReference>
<dbReference type="Proteomes" id="UP000219514">
    <property type="component" value="Unassembled WGS sequence"/>
</dbReference>
<feature type="transmembrane region" description="Helical" evidence="6">
    <location>
        <begin position="95"/>
        <end position="114"/>
    </location>
</feature>
<evidence type="ECO:0000256" key="4">
    <source>
        <dbReference type="ARBA" id="ARBA00022989"/>
    </source>
</evidence>
<evidence type="ECO:0000256" key="6">
    <source>
        <dbReference type="SAM" id="Phobius"/>
    </source>
</evidence>
<feature type="transmembrane region" description="Helical" evidence="6">
    <location>
        <begin position="398"/>
        <end position="419"/>
    </location>
</feature>
<feature type="transmembrane region" description="Helical" evidence="6">
    <location>
        <begin position="183"/>
        <end position="200"/>
    </location>
</feature>
<dbReference type="PANTHER" id="PTHR43124">
    <property type="entry name" value="PURINE EFFLUX PUMP PBUE"/>
    <property type="match status" value="1"/>
</dbReference>
<feature type="transmembrane region" description="Helical" evidence="6">
    <location>
        <begin position="157"/>
        <end position="177"/>
    </location>
</feature>
<dbReference type="InterPro" id="IPR020846">
    <property type="entry name" value="MFS_dom"/>
</dbReference>
<evidence type="ECO:0000256" key="3">
    <source>
        <dbReference type="ARBA" id="ARBA00022692"/>
    </source>
</evidence>
<reference evidence="8 9" key="1">
    <citation type="submission" date="2017-09" db="EMBL/GenBank/DDBJ databases">
        <authorList>
            <person name="Ehlers B."/>
            <person name="Leendertz F.H."/>
        </authorList>
    </citation>
    <scope>NUCLEOTIDE SEQUENCE [LARGE SCALE GENOMIC DNA]</scope>
    <source>
        <strain evidence="8 9">DSM 46844</strain>
    </source>
</reference>
<feature type="transmembrane region" description="Helical" evidence="6">
    <location>
        <begin position="309"/>
        <end position="329"/>
    </location>
</feature>
<feature type="domain" description="Major facilitator superfamily (MFS) profile" evidence="7">
    <location>
        <begin position="28"/>
        <end position="421"/>
    </location>
</feature>
<dbReference type="InterPro" id="IPR011701">
    <property type="entry name" value="MFS"/>
</dbReference>
<evidence type="ECO:0000256" key="2">
    <source>
        <dbReference type="ARBA" id="ARBA00022475"/>
    </source>
</evidence>
<dbReference type="AlphaFoldDB" id="A0A285EDK8"/>
<feature type="transmembrane region" description="Helical" evidence="6">
    <location>
        <begin position="335"/>
        <end position="358"/>
    </location>
</feature>
<evidence type="ECO:0000313" key="8">
    <source>
        <dbReference type="EMBL" id="SNX96166.1"/>
    </source>
</evidence>
<feature type="transmembrane region" description="Helical" evidence="6">
    <location>
        <begin position="237"/>
        <end position="261"/>
    </location>
</feature>
<keyword evidence="2" id="KW-1003">Cell membrane</keyword>
<organism evidence="8 9">
    <name type="scientific">Geodermatophilus sabuli</name>
    <dbReference type="NCBI Taxonomy" id="1564158"/>
    <lineage>
        <taxon>Bacteria</taxon>
        <taxon>Bacillati</taxon>
        <taxon>Actinomycetota</taxon>
        <taxon>Actinomycetes</taxon>
        <taxon>Geodermatophilales</taxon>
        <taxon>Geodermatophilaceae</taxon>
        <taxon>Geodermatophilus</taxon>
    </lineage>
</organism>
<dbReference type="PROSITE" id="PS50850">
    <property type="entry name" value="MFS"/>
    <property type="match status" value="1"/>
</dbReference>
<dbReference type="GO" id="GO:0022857">
    <property type="term" value="F:transmembrane transporter activity"/>
    <property type="evidence" value="ECO:0007669"/>
    <property type="project" value="InterPro"/>
</dbReference>
<dbReference type="PROSITE" id="PS00216">
    <property type="entry name" value="SUGAR_TRANSPORT_1"/>
    <property type="match status" value="1"/>
</dbReference>
<proteinExistence type="predicted"/>
<evidence type="ECO:0000256" key="1">
    <source>
        <dbReference type="ARBA" id="ARBA00004651"/>
    </source>
</evidence>
<keyword evidence="4 6" id="KW-1133">Transmembrane helix</keyword>
<dbReference type="GO" id="GO:0005886">
    <property type="term" value="C:plasma membrane"/>
    <property type="evidence" value="ECO:0007669"/>
    <property type="project" value="UniProtKB-SubCell"/>
</dbReference>
<dbReference type="InterPro" id="IPR050189">
    <property type="entry name" value="MFS_Efflux_Transporters"/>
</dbReference>
<dbReference type="Gene3D" id="1.20.1250.20">
    <property type="entry name" value="MFS general substrate transporter like domains"/>
    <property type="match status" value="2"/>
</dbReference>
<evidence type="ECO:0000256" key="5">
    <source>
        <dbReference type="ARBA" id="ARBA00023136"/>
    </source>
</evidence>
<dbReference type="PANTHER" id="PTHR43124:SF3">
    <property type="entry name" value="CHLORAMPHENICOL EFFLUX PUMP RV0191"/>
    <property type="match status" value="1"/>
</dbReference>
<comment type="subcellular location">
    <subcellularLocation>
        <location evidence="1">Cell membrane</location>
        <topology evidence="1">Multi-pass membrane protein</topology>
    </subcellularLocation>
</comment>
<keyword evidence="3 6" id="KW-0812">Transmembrane</keyword>
<keyword evidence="5 6" id="KW-0472">Membrane</keyword>
<evidence type="ECO:0000259" key="7">
    <source>
        <dbReference type="PROSITE" id="PS50850"/>
    </source>
</evidence>
<keyword evidence="9" id="KW-1185">Reference proteome</keyword>
<gene>
    <name evidence="8" type="ORF">SAMN06893097_103335</name>
</gene>
<evidence type="ECO:0000313" key="9">
    <source>
        <dbReference type="Proteomes" id="UP000219514"/>
    </source>
</evidence>
<feature type="transmembrane region" description="Helical" evidence="6">
    <location>
        <begin position="65"/>
        <end position="83"/>
    </location>
</feature>
<dbReference type="EMBL" id="OBDO01000003">
    <property type="protein sequence ID" value="SNX96166.1"/>
    <property type="molecule type" value="Genomic_DNA"/>
</dbReference>